<feature type="compositionally biased region" description="Low complexity" evidence="1">
    <location>
        <begin position="131"/>
        <end position="142"/>
    </location>
</feature>
<dbReference type="PANTHER" id="PTHR37544">
    <property type="entry name" value="SPRAY-RELATED"/>
    <property type="match status" value="1"/>
</dbReference>
<organism evidence="2 3">
    <name type="scientific">Lachnellula hyalina</name>
    <dbReference type="NCBI Taxonomy" id="1316788"/>
    <lineage>
        <taxon>Eukaryota</taxon>
        <taxon>Fungi</taxon>
        <taxon>Dikarya</taxon>
        <taxon>Ascomycota</taxon>
        <taxon>Pezizomycotina</taxon>
        <taxon>Leotiomycetes</taxon>
        <taxon>Helotiales</taxon>
        <taxon>Lachnaceae</taxon>
        <taxon>Lachnellula</taxon>
    </lineage>
</organism>
<evidence type="ECO:0000313" key="2">
    <source>
        <dbReference type="EMBL" id="TVY26626.1"/>
    </source>
</evidence>
<protein>
    <submittedName>
        <fullName evidence="2">Uncharacterized protein</fullName>
    </submittedName>
</protein>
<sequence>MANHGGGDGYPWDDSGPLRPDLSHNVSSISAVSSMSSGDEPRVSVVSLPSPMLDGPGSFSSEQSDVSHVQLSSIEGSGVRSPSNLHRSSASLPDALRVGSPSTPLGSFFNPFCSAKGSYEAVSAADRSKRGSTSSRPGSRRFSTQRKGSLLGGNHKSIPEGEEIDMGLLQSAMPMSITSYKSGYASVGEEELDIVGDRGSVDLSSFTGPMNPLSGTKWKEINRQEQSGILTGGLGAGWTPDDTDTITSTDLYANAPQTPRTPSLSRRMSFRSPGLSRQPTLRDLAQIEANKRGKVIQVIVEDEQKETEEEEEAMGAIVDLSSMTGSANTRSIHEPLNMPKQPRKDTLPVPNSEVFFPQANWKPFSMRWPYLTALIVISVTLAASQEYLYQKSSKKPLYEFNSASELNTWDYFCFKYLPTMVVVIFGILWQVTDFEVKRLEAYYQLSKPGGALAAESINSGQ</sequence>
<feature type="compositionally biased region" description="Polar residues" evidence="1">
    <location>
        <begin position="58"/>
        <end position="88"/>
    </location>
</feature>
<dbReference type="Proteomes" id="UP000431533">
    <property type="component" value="Unassembled WGS sequence"/>
</dbReference>
<accession>A0A8H8R214</accession>
<dbReference type="OrthoDB" id="3248909at2759"/>
<feature type="compositionally biased region" description="Low complexity" evidence="1">
    <location>
        <begin position="23"/>
        <end position="37"/>
    </location>
</feature>
<reference evidence="2 3" key="1">
    <citation type="submission" date="2018-05" db="EMBL/GenBank/DDBJ databases">
        <title>Genome sequencing and assembly of the regulated plant pathogen Lachnellula willkommii and related sister species for the development of diagnostic species identification markers.</title>
        <authorList>
            <person name="Giroux E."/>
            <person name="Bilodeau G."/>
        </authorList>
    </citation>
    <scope>NUCLEOTIDE SEQUENCE [LARGE SCALE GENOMIC DNA]</scope>
    <source>
        <strain evidence="2 3">CBS 185.66</strain>
    </source>
</reference>
<dbReference type="GeneID" id="41984276"/>
<feature type="compositionally biased region" description="Polar residues" evidence="1">
    <location>
        <begin position="255"/>
        <end position="266"/>
    </location>
</feature>
<feature type="region of interest" description="Disordered" evidence="1">
    <location>
        <begin position="1"/>
        <end position="88"/>
    </location>
</feature>
<evidence type="ECO:0000313" key="3">
    <source>
        <dbReference type="Proteomes" id="UP000431533"/>
    </source>
</evidence>
<dbReference type="EMBL" id="QGMH01000065">
    <property type="protein sequence ID" value="TVY26626.1"/>
    <property type="molecule type" value="Genomic_DNA"/>
</dbReference>
<dbReference type="AlphaFoldDB" id="A0A8H8R214"/>
<name>A0A8H8R214_9HELO</name>
<keyword evidence="3" id="KW-1185">Reference proteome</keyword>
<dbReference type="RefSeq" id="XP_031005414.1">
    <property type="nucleotide sequence ID" value="XM_031149041.1"/>
</dbReference>
<feature type="region of interest" description="Disordered" evidence="1">
    <location>
        <begin position="247"/>
        <end position="277"/>
    </location>
</feature>
<dbReference type="Pfam" id="PF11915">
    <property type="entry name" value="DUF3433"/>
    <property type="match status" value="1"/>
</dbReference>
<comment type="caution">
    <text evidence="2">The sequence shown here is derived from an EMBL/GenBank/DDBJ whole genome shotgun (WGS) entry which is preliminary data.</text>
</comment>
<evidence type="ECO:0000256" key="1">
    <source>
        <dbReference type="SAM" id="MobiDB-lite"/>
    </source>
</evidence>
<dbReference type="InterPro" id="IPR021840">
    <property type="entry name" value="DUF3433"/>
</dbReference>
<dbReference type="PANTHER" id="PTHR37544:SF3">
    <property type="entry name" value="SPRAY"/>
    <property type="match status" value="1"/>
</dbReference>
<gene>
    <name evidence="2" type="ORF">LHYA1_G004078</name>
</gene>
<proteinExistence type="predicted"/>
<feature type="region of interest" description="Disordered" evidence="1">
    <location>
        <begin position="123"/>
        <end position="159"/>
    </location>
</feature>